<evidence type="ECO:0000313" key="2">
    <source>
        <dbReference type="Proteomes" id="UP000000768"/>
    </source>
</evidence>
<dbReference type="Proteomes" id="UP000000768">
    <property type="component" value="Chromosome 4"/>
</dbReference>
<evidence type="ECO:0000313" key="1">
    <source>
        <dbReference type="EMBL" id="KXG30329.1"/>
    </source>
</evidence>
<dbReference type="EMBL" id="CM000763">
    <property type="protein sequence ID" value="KXG30329.1"/>
    <property type="molecule type" value="Genomic_DNA"/>
</dbReference>
<proteinExistence type="predicted"/>
<name>A0A194YQ23_SORBI</name>
<sequence>MLLANAMQREFPFFHFNEAAASGGRRCPSKSLQLKKPNGIVIHYQSACLPAAPFLSPISPNYEQPPQLPSMVPRSSSTHVPFHRIPHANRQTAARSLPPARRRTHAKRSGQTALCACCCWGSTKPSPCADPYAARLRCRRVFLSPSSIHIALVFLGLAGLPPSIGGGRQGWEVEQGGAGA</sequence>
<dbReference type="AlphaFoldDB" id="A0A194YQ23"/>
<gene>
    <name evidence="1" type="ORF">SORBI_3004G164600</name>
</gene>
<reference evidence="2" key="2">
    <citation type="journal article" date="2018" name="Plant J.">
        <title>The Sorghum bicolor reference genome: improved assembly, gene annotations, a transcriptome atlas, and signatures of genome organization.</title>
        <authorList>
            <person name="McCormick R.F."/>
            <person name="Truong S.K."/>
            <person name="Sreedasyam A."/>
            <person name="Jenkins J."/>
            <person name="Shu S."/>
            <person name="Sims D."/>
            <person name="Kennedy M."/>
            <person name="Amirebrahimi M."/>
            <person name="Weers B.D."/>
            <person name="McKinley B."/>
            <person name="Mattison A."/>
            <person name="Morishige D.T."/>
            <person name="Grimwood J."/>
            <person name="Schmutz J."/>
            <person name="Mullet J.E."/>
        </authorList>
    </citation>
    <scope>NUCLEOTIDE SEQUENCE [LARGE SCALE GENOMIC DNA]</scope>
    <source>
        <strain evidence="2">cv. BTx623</strain>
    </source>
</reference>
<accession>A0A194YQ23</accession>
<keyword evidence="2" id="KW-1185">Reference proteome</keyword>
<reference evidence="1 2" key="1">
    <citation type="journal article" date="2009" name="Nature">
        <title>The Sorghum bicolor genome and the diversification of grasses.</title>
        <authorList>
            <person name="Paterson A.H."/>
            <person name="Bowers J.E."/>
            <person name="Bruggmann R."/>
            <person name="Dubchak I."/>
            <person name="Grimwood J."/>
            <person name="Gundlach H."/>
            <person name="Haberer G."/>
            <person name="Hellsten U."/>
            <person name="Mitros T."/>
            <person name="Poliakov A."/>
            <person name="Schmutz J."/>
            <person name="Spannagl M."/>
            <person name="Tang H."/>
            <person name="Wang X."/>
            <person name="Wicker T."/>
            <person name="Bharti A.K."/>
            <person name="Chapman J."/>
            <person name="Feltus F.A."/>
            <person name="Gowik U."/>
            <person name="Grigoriev I.V."/>
            <person name="Lyons E."/>
            <person name="Maher C.A."/>
            <person name="Martis M."/>
            <person name="Narechania A."/>
            <person name="Otillar R.P."/>
            <person name="Penning B.W."/>
            <person name="Salamov A.A."/>
            <person name="Wang Y."/>
            <person name="Zhang L."/>
            <person name="Carpita N.C."/>
            <person name="Freeling M."/>
            <person name="Gingle A.R."/>
            <person name="Hash C.T."/>
            <person name="Keller B."/>
            <person name="Klein P."/>
            <person name="Kresovich S."/>
            <person name="McCann M.C."/>
            <person name="Ming R."/>
            <person name="Peterson D.G."/>
            <person name="Mehboob-ur-Rahman"/>
            <person name="Ware D."/>
            <person name="Westhoff P."/>
            <person name="Mayer K.F."/>
            <person name="Messing J."/>
            <person name="Rokhsar D.S."/>
        </authorList>
    </citation>
    <scope>NUCLEOTIDE SEQUENCE [LARGE SCALE GENOMIC DNA]</scope>
    <source>
        <strain evidence="2">cv. BTx623</strain>
    </source>
</reference>
<protein>
    <submittedName>
        <fullName evidence="1">Uncharacterized protein</fullName>
    </submittedName>
</protein>
<organism evidence="1 2">
    <name type="scientific">Sorghum bicolor</name>
    <name type="common">Sorghum</name>
    <name type="synonym">Sorghum vulgare</name>
    <dbReference type="NCBI Taxonomy" id="4558"/>
    <lineage>
        <taxon>Eukaryota</taxon>
        <taxon>Viridiplantae</taxon>
        <taxon>Streptophyta</taxon>
        <taxon>Embryophyta</taxon>
        <taxon>Tracheophyta</taxon>
        <taxon>Spermatophyta</taxon>
        <taxon>Magnoliopsida</taxon>
        <taxon>Liliopsida</taxon>
        <taxon>Poales</taxon>
        <taxon>Poaceae</taxon>
        <taxon>PACMAD clade</taxon>
        <taxon>Panicoideae</taxon>
        <taxon>Andropogonodae</taxon>
        <taxon>Andropogoneae</taxon>
        <taxon>Sorghinae</taxon>
        <taxon>Sorghum</taxon>
    </lineage>
</organism>
<dbReference type="Gramene" id="KXG30329">
    <property type="protein sequence ID" value="KXG30329"/>
    <property type="gene ID" value="SORBI_3004G164600"/>
</dbReference>
<dbReference type="InParanoid" id="A0A194YQ23"/>